<dbReference type="SUPFAM" id="SSF54826">
    <property type="entry name" value="Enolase N-terminal domain-like"/>
    <property type="match status" value="1"/>
</dbReference>
<feature type="binding site" evidence="7">
    <location>
        <position position="243"/>
    </location>
    <ligand>
        <name>Mg(2+)</name>
        <dbReference type="ChEBI" id="CHEBI:18420"/>
    </ligand>
</feature>
<evidence type="ECO:0000256" key="3">
    <source>
        <dbReference type="ARBA" id="ARBA00022842"/>
    </source>
</evidence>
<comment type="cofactor">
    <cofactor evidence="7 8">
        <name>Mg(2+)</name>
        <dbReference type="ChEBI" id="CHEBI:18420"/>
    </cofactor>
    <text evidence="7 8">Binds 1 Mg(2+) ion per subunit.</text>
</comment>
<dbReference type="STRING" id="1424294.Gferi_09925"/>
<reference evidence="10 11" key="1">
    <citation type="submission" date="2016-09" db="EMBL/GenBank/DDBJ databases">
        <title>Genomic analysis reveals versatility of anaerobic energy metabolism of Geosporobacter ferrireducens IRF9 of phylum Firmicutes.</title>
        <authorList>
            <person name="Kim S.-J."/>
        </authorList>
    </citation>
    <scope>NUCLEOTIDE SEQUENCE [LARGE SCALE GENOMIC DNA]</scope>
    <source>
        <strain evidence="10 11">IRF9</strain>
    </source>
</reference>
<gene>
    <name evidence="10" type="ORF">Gferi_09925</name>
</gene>
<feature type="binding site" evidence="6">
    <location>
        <position position="24"/>
    </location>
    <ligand>
        <name>substrate</name>
    </ligand>
</feature>
<dbReference type="Proteomes" id="UP000095743">
    <property type="component" value="Chromosome"/>
</dbReference>
<feature type="binding site" evidence="7">
    <location>
        <position position="218"/>
    </location>
    <ligand>
        <name>Mg(2+)</name>
        <dbReference type="ChEBI" id="CHEBI:18420"/>
    </ligand>
</feature>
<evidence type="ECO:0000256" key="1">
    <source>
        <dbReference type="ARBA" id="ARBA00008031"/>
    </source>
</evidence>
<dbReference type="Pfam" id="PF13378">
    <property type="entry name" value="MR_MLE_C"/>
    <property type="match status" value="1"/>
</dbReference>
<dbReference type="SFLD" id="SFLDS00001">
    <property type="entry name" value="Enolase"/>
    <property type="match status" value="1"/>
</dbReference>
<dbReference type="EMBL" id="CP017269">
    <property type="protein sequence ID" value="AOT69868.1"/>
    <property type="molecule type" value="Genomic_DNA"/>
</dbReference>
<dbReference type="CDD" id="cd03319">
    <property type="entry name" value="L-Ala-DL-Glu_epimerase"/>
    <property type="match status" value="1"/>
</dbReference>
<proteinExistence type="inferred from homology"/>
<organism evidence="10 11">
    <name type="scientific">Geosporobacter ferrireducens</name>
    <dbReference type="NCBI Taxonomy" id="1424294"/>
    <lineage>
        <taxon>Bacteria</taxon>
        <taxon>Bacillati</taxon>
        <taxon>Bacillota</taxon>
        <taxon>Clostridia</taxon>
        <taxon>Peptostreptococcales</taxon>
        <taxon>Thermotaleaceae</taxon>
        <taxon>Geosporobacter</taxon>
    </lineage>
</organism>
<feature type="active site" description="Proton acceptor; specific for (S)-substrate epimerization" evidence="5">
    <location>
        <position position="267"/>
    </location>
</feature>
<dbReference type="SUPFAM" id="SSF51604">
    <property type="entry name" value="Enolase C-terminal domain-like"/>
    <property type="match status" value="1"/>
</dbReference>
<comment type="similarity">
    <text evidence="1 8">Belongs to the mandelate racemase/muconate lactonizing enzyme family.</text>
</comment>
<keyword evidence="2 7" id="KW-0479">Metal-binding</keyword>
<dbReference type="InterPro" id="IPR034603">
    <property type="entry name" value="Dipeptide_epimerase"/>
</dbReference>
<feature type="domain" description="Mandelate racemase/muconate lactonizing enzyme C-terminal" evidence="9">
    <location>
        <begin position="141"/>
        <end position="239"/>
    </location>
</feature>
<dbReference type="SFLD" id="SFLDG00180">
    <property type="entry name" value="muconate_cycloisomerase"/>
    <property type="match status" value="1"/>
</dbReference>
<feature type="binding site" evidence="6">
    <location>
        <position position="295"/>
    </location>
    <ligand>
        <name>substrate</name>
    </ligand>
</feature>
<feature type="binding site" evidence="6">
    <location>
        <position position="322"/>
    </location>
    <ligand>
        <name>substrate</name>
    </ligand>
</feature>
<dbReference type="PANTHER" id="PTHR48073">
    <property type="entry name" value="O-SUCCINYLBENZOATE SYNTHASE-RELATED"/>
    <property type="match status" value="1"/>
</dbReference>
<sequence length="362" mass="39325">MKIQSIELKHVSIPLKKPFKTALRTVLSAEDTILLIHTDDGQTGYGEAPPTAVITGDTNGSIRGAVQENIEHALIGEEIENIERIMGKLDKAVIGNSSARAAVDMAVYDLFGKRYQAPVYKLLGGYRDRIESDITLSINEPEEMREDALQAVAQGFTAIKVKVGCDIEKDIQRVKAVREAIGYNIKIRLDANQGWQPKEAVRGIRKLEDAGLEMELVEQPVKAWDLEGLKFVTDNVETQIMADESMFSPYDAFKILSMRAADLINIKLMKCGGIHHALKIVGIAEACGVECMLGSMVESKVAVTAAAHLAGAKKNITRFDLDTVYLLGENPVAGGVETQGPMLILPKGPGLGIEGVKGLMDI</sequence>
<dbReference type="InterPro" id="IPR013342">
    <property type="entry name" value="Mandelate_racemase_C"/>
</dbReference>
<evidence type="ECO:0000256" key="8">
    <source>
        <dbReference type="RuleBase" id="RU366006"/>
    </source>
</evidence>
<evidence type="ECO:0000259" key="9">
    <source>
        <dbReference type="SMART" id="SM00922"/>
    </source>
</evidence>
<keyword evidence="4 8" id="KW-0413">Isomerase</keyword>
<feature type="binding site" evidence="7">
    <location>
        <position position="190"/>
    </location>
    <ligand>
        <name>Mg(2+)</name>
        <dbReference type="ChEBI" id="CHEBI:18420"/>
    </ligand>
</feature>
<dbReference type="Pfam" id="PF02746">
    <property type="entry name" value="MR_MLE_N"/>
    <property type="match status" value="1"/>
</dbReference>
<evidence type="ECO:0000256" key="6">
    <source>
        <dbReference type="PIRSR" id="PIRSR634603-2"/>
    </source>
</evidence>
<dbReference type="AlphaFoldDB" id="A0A1D8GG41"/>
<name>A0A1D8GG41_9FIRM</name>
<protein>
    <recommendedName>
        <fullName evidence="8">Dipeptide epimerase</fullName>
        <ecNumber evidence="8">5.1.1.-</ecNumber>
    </recommendedName>
</protein>
<evidence type="ECO:0000256" key="2">
    <source>
        <dbReference type="ARBA" id="ARBA00022723"/>
    </source>
</evidence>
<dbReference type="Gene3D" id="3.30.390.10">
    <property type="entry name" value="Enolase-like, N-terminal domain"/>
    <property type="match status" value="1"/>
</dbReference>
<dbReference type="OrthoDB" id="9775391at2"/>
<keyword evidence="3 7" id="KW-0460">Magnesium</keyword>
<dbReference type="FunFam" id="3.30.390.10:FF:000009">
    <property type="entry name" value="Hydrophobic dipeptide epimerase"/>
    <property type="match status" value="1"/>
</dbReference>
<dbReference type="InterPro" id="IPR036849">
    <property type="entry name" value="Enolase-like_C_sf"/>
</dbReference>
<evidence type="ECO:0000256" key="4">
    <source>
        <dbReference type="ARBA" id="ARBA00023235"/>
    </source>
</evidence>
<dbReference type="GO" id="GO:0006518">
    <property type="term" value="P:peptide metabolic process"/>
    <property type="evidence" value="ECO:0007669"/>
    <property type="project" value="UniProtKB-ARBA"/>
</dbReference>
<dbReference type="GO" id="GO:0016855">
    <property type="term" value="F:racemase and epimerase activity, acting on amino acids and derivatives"/>
    <property type="evidence" value="ECO:0007669"/>
    <property type="project" value="UniProtKB-UniRule"/>
</dbReference>
<dbReference type="InterPro" id="IPR029017">
    <property type="entry name" value="Enolase-like_N"/>
</dbReference>
<feature type="binding site" evidence="6">
    <location>
        <position position="320"/>
    </location>
    <ligand>
        <name>substrate</name>
    </ligand>
</feature>
<evidence type="ECO:0000313" key="10">
    <source>
        <dbReference type="EMBL" id="AOT69868.1"/>
    </source>
</evidence>
<evidence type="ECO:0000313" key="11">
    <source>
        <dbReference type="Proteomes" id="UP000095743"/>
    </source>
</evidence>
<feature type="binding site" evidence="6">
    <location>
        <position position="160"/>
    </location>
    <ligand>
        <name>substrate</name>
    </ligand>
</feature>
<dbReference type="Gene3D" id="3.20.20.120">
    <property type="entry name" value="Enolase-like C-terminal domain"/>
    <property type="match status" value="1"/>
</dbReference>
<evidence type="ECO:0000256" key="5">
    <source>
        <dbReference type="PIRSR" id="PIRSR634603-1"/>
    </source>
</evidence>
<dbReference type="GO" id="GO:0000287">
    <property type="term" value="F:magnesium ion binding"/>
    <property type="evidence" value="ECO:0007669"/>
    <property type="project" value="UniProtKB-ARBA"/>
</dbReference>
<dbReference type="InterPro" id="IPR013341">
    <property type="entry name" value="Mandelate_racemase_N_dom"/>
</dbReference>
<feature type="active site" description="Proton acceptor; specific for (R)-substrate epimerization" evidence="5">
    <location>
        <position position="162"/>
    </location>
</feature>
<dbReference type="InterPro" id="IPR029065">
    <property type="entry name" value="Enolase_C-like"/>
</dbReference>
<feature type="binding site" evidence="6">
    <location>
        <position position="297"/>
    </location>
    <ligand>
        <name>substrate</name>
    </ligand>
</feature>
<feature type="binding site" evidence="6">
    <location>
        <position position="135"/>
    </location>
    <ligand>
        <name>substrate</name>
    </ligand>
</feature>
<evidence type="ECO:0000256" key="7">
    <source>
        <dbReference type="PIRSR" id="PIRSR634603-3"/>
    </source>
</evidence>
<keyword evidence="11" id="KW-1185">Reference proteome</keyword>
<dbReference type="SFLD" id="SFLDF00009">
    <property type="entry name" value="o-succinylbenzoate_synthase"/>
    <property type="match status" value="1"/>
</dbReference>
<accession>A0A1D8GG41</accession>
<dbReference type="EC" id="5.1.1.-" evidence="8"/>
<dbReference type="SMART" id="SM00922">
    <property type="entry name" value="MR_MLE"/>
    <property type="match status" value="1"/>
</dbReference>
<dbReference type="KEGG" id="gfe:Gferi_09925"/>
<dbReference type="RefSeq" id="WP_069975998.1">
    <property type="nucleotide sequence ID" value="NZ_CP017269.1"/>
</dbReference>
<dbReference type="PANTHER" id="PTHR48073:SF2">
    <property type="entry name" value="O-SUCCINYLBENZOATE SYNTHASE"/>
    <property type="match status" value="1"/>
</dbReference>